<evidence type="ECO:0000313" key="4">
    <source>
        <dbReference type="Proteomes" id="UP000256964"/>
    </source>
</evidence>
<evidence type="ECO:0000259" key="2">
    <source>
        <dbReference type="Pfam" id="PF12937"/>
    </source>
</evidence>
<evidence type="ECO:0000313" key="3">
    <source>
        <dbReference type="EMBL" id="RDX42264.1"/>
    </source>
</evidence>
<protein>
    <recommendedName>
        <fullName evidence="2">F-box domain-containing protein</fullName>
    </recommendedName>
</protein>
<accession>A0A371CPP8</accession>
<dbReference type="Pfam" id="PF12937">
    <property type="entry name" value="F-box-like"/>
    <property type="match status" value="1"/>
</dbReference>
<sequence length="540" mass="60217">MTHVVRGSSYNGETGHIKRLPNELLVQVFHAYDARMEVALHTYAPKNERCYRSHWLPLMLVCRHWRALGVSAPSLWQLIEVGKNKSWIELALLRSGSLPIRLLFTDKYHPSQSLFFLLPHTNRIQKFIYQAALSHELVASLRCLFDALMPVLDEIEILDPSHPFVAPTFGLPELRIAELSKLRTLRLSFVPIPLDANALCKLHCLALEGPVFNDSSVSYRDFLRVLQGCLELKELRLRRLLSRLPNRTPPDHAITLNLPKLRKLVVWDLPSVTSSFLAGMHLSPEVTLRVCHPLARRLSDARMVDAFPSLLPTDRSGIPILQSVTSASINCWQDFDVALKGTVGAAKVSLKVVGSKCDDGSFYLDAALREFRLLFAGAPIKQLEISGDLDTVSSIDDHLSFLDGFPALQTIDVTAQGSPLTFLLALARPSPFLPSDASDSSEPSGAGSDEQSSERIVCPELRSLTLAYVDWQQGLIEALVTVLRRRIDHGLPKLKKLALTLSMEKAGPPEEVGEQLEDTLGLYEEELKSLTGNFEWWSAD</sequence>
<gene>
    <name evidence="3" type="ORF">OH76DRAFT_1422636</name>
</gene>
<name>A0A371CPP8_9APHY</name>
<proteinExistence type="predicted"/>
<feature type="region of interest" description="Disordered" evidence="1">
    <location>
        <begin position="434"/>
        <end position="454"/>
    </location>
</feature>
<dbReference type="Gene3D" id="1.20.1280.50">
    <property type="match status" value="1"/>
</dbReference>
<organism evidence="3 4">
    <name type="scientific">Lentinus brumalis</name>
    <dbReference type="NCBI Taxonomy" id="2498619"/>
    <lineage>
        <taxon>Eukaryota</taxon>
        <taxon>Fungi</taxon>
        <taxon>Dikarya</taxon>
        <taxon>Basidiomycota</taxon>
        <taxon>Agaricomycotina</taxon>
        <taxon>Agaricomycetes</taxon>
        <taxon>Polyporales</taxon>
        <taxon>Polyporaceae</taxon>
        <taxon>Lentinus</taxon>
    </lineage>
</organism>
<keyword evidence="4" id="KW-1185">Reference proteome</keyword>
<feature type="domain" description="F-box" evidence="2">
    <location>
        <begin position="18"/>
        <end position="77"/>
    </location>
</feature>
<dbReference type="Proteomes" id="UP000256964">
    <property type="component" value="Unassembled WGS sequence"/>
</dbReference>
<reference evidence="3 4" key="1">
    <citation type="journal article" date="2018" name="Biotechnol. Biofuels">
        <title>Integrative visual omics of the white-rot fungus Polyporus brumalis exposes the biotechnological potential of its oxidative enzymes for delignifying raw plant biomass.</title>
        <authorList>
            <person name="Miyauchi S."/>
            <person name="Rancon A."/>
            <person name="Drula E."/>
            <person name="Hage H."/>
            <person name="Chaduli D."/>
            <person name="Favel A."/>
            <person name="Grisel S."/>
            <person name="Henrissat B."/>
            <person name="Herpoel-Gimbert I."/>
            <person name="Ruiz-Duenas F.J."/>
            <person name="Chevret D."/>
            <person name="Hainaut M."/>
            <person name="Lin J."/>
            <person name="Wang M."/>
            <person name="Pangilinan J."/>
            <person name="Lipzen A."/>
            <person name="Lesage-Meessen L."/>
            <person name="Navarro D."/>
            <person name="Riley R."/>
            <person name="Grigoriev I.V."/>
            <person name="Zhou S."/>
            <person name="Raouche S."/>
            <person name="Rosso M.N."/>
        </authorList>
    </citation>
    <scope>NUCLEOTIDE SEQUENCE [LARGE SCALE GENOMIC DNA]</scope>
    <source>
        <strain evidence="3 4">BRFM 1820</strain>
    </source>
</reference>
<dbReference type="InterPro" id="IPR001810">
    <property type="entry name" value="F-box_dom"/>
</dbReference>
<dbReference type="AlphaFoldDB" id="A0A371CPP8"/>
<dbReference type="EMBL" id="KZ857489">
    <property type="protein sequence ID" value="RDX42264.1"/>
    <property type="molecule type" value="Genomic_DNA"/>
</dbReference>
<dbReference type="OrthoDB" id="2754773at2759"/>
<evidence type="ECO:0000256" key="1">
    <source>
        <dbReference type="SAM" id="MobiDB-lite"/>
    </source>
</evidence>